<feature type="domain" description="PurM-like C-terminal" evidence="13">
    <location>
        <begin position="179"/>
        <end position="377"/>
    </location>
</feature>
<organism evidence="14 15">
    <name type="scientific">Membranihabitans marinus</name>
    <dbReference type="NCBI Taxonomy" id="1227546"/>
    <lineage>
        <taxon>Bacteria</taxon>
        <taxon>Pseudomonadati</taxon>
        <taxon>Bacteroidota</taxon>
        <taxon>Saprospiria</taxon>
        <taxon>Saprospirales</taxon>
        <taxon>Saprospiraceae</taxon>
        <taxon>Membranihabitans</taxon>
    </lineage>
</organism>
<evidence type="ECO:0000313" key="14">
    <source>
        <dbReference type="EMBL" id="MBY5959995.1"/>
    </source>
</evidence>
<dbReference type="GO" id="GO:0006189">
    <property type="term" value="P:'de novo' IMP biosynthetic process"/>
    <property type="evidence" value="ECO:0007669"/>
    <property type="project" value="InterPro"/>
</dbReference>
<evidence type="ECO:0000259" key="12">
    <source>
        <dbReference type="Pfam" id="PF00586"/>
    </source>
</evidence>
<keyword evidence="5" id="KW-0436">Ligase</keyword>
<evidence type="ECO:0000256" key="3">
    <source>
        <dbReference type="ARBA" id="ARBA00013047"/>
    </source>
</evidence>
<gene>
    <name evidence="14" type="ORF">KUV50_17725</name>
</gene>
<evidence type="ECO:0000256" key="9">
    <source>
        <dbReference type="ARBA" id="ARBA00032931"/>
    </source>
</evidence>
<accession>A0A953HXG1</accession>
<dbReference type="EMBL" id="JAHVHU010000021">
    <property type="protein sequence ID" value="MBY5959995.1"/>
    <property type="molecule type" value="Genomic_DNA"/>
</dbReference>
<dbReference type="GO" id="GO:0004641">
    <property type="term" value="F:phosphoribosylformylglycinamidine cyclo-ligase activity"/>
    <property type="evidence" value="ECO:0007669"/>
    <property type="project" value="UniProtKB-EC"/>
</dbReference>
<comment type="pathway">
    <text evidence="1">Purine metabolism; IMP biosynthesis via de novo pathway; 5-amino-1-(5-phospho-D-ribosyl)imidazole from N(2)-formyl-N(1)-(5-phospho-D-ribosyl)glycinamide: step 2/2.</text>
</comment>
<dbReference type="PANTHER" id="PTHR10520:SF12">
    <property type="entry name" value="TRIFUNCTIONAL PURINE BIOSYNTHETIC PROTEIN ADENOSINE-3"/>
    <property type="match status" value="1"/>
</dbReference>
<dbReference type="InterPro" id="IPR010918">
    <property type="entry name" value="PurM-like_C_dom"/>
</dbReference>
<dbReference type="Gene3D" id="3.90.650.10">
    <property type="entry name" value="PurM-like C-terminal domain"/>
    <property type="match status" value="1"/>
</dbReference>
<evidence type="ECO:0000256" key="5">
    <source>
        <dbReference type="ARBA" id="ARBA00022598"/>
    </source>
</evidence>
<evidence type="ECO:0000256" key="8">
    <source>
        <dbReference type="ARBA" id="ARBA00031908"/>
    </source>
</evidence>
<proteinExistence type="inferred from homology"/>
<dbReference type="Pfam" id="PF00586">
    <property type="entry name" value="AIRS"/>
    <property type="match status" value="1"/>
</dbReference>
<dbReference type="Pfam" id="PF02769">
    <property type="entry name" value="AIRS_C"/>
    <property type="match status" value="1"/>
</dbReference>
<evidence type="ECO:0000256" key="10">
    <source>
        <dbReference type="ARBA" id="ARBA00033093"/>
    </source>
</evidence>
<comment type="catalytic activity">
    <reaction evidence="11">
        <text>2-formamido-N(1)-(5-O-phospho-beta-D-ribosyl)acetamidine + ATP = 5-amino-1-(5-phospho-beta-D-ribosyl)imidazole + ADP + phosphate + H(+)</text>
        <dbReference type="Rhea" id="RHEA:23032"/>
        <dbReference type="ChEBI" id="CHEBI:15378"/>
        <dbReference type="ChEBI" id="CHEBI:30616"/>
        <dbReference type="ChEBI" id="CHEBI:43474"/>
        <dbReference type="ChEBI" id="CHEBI:137981"/>
        <dbReference type="ChEBI" id="CHEBI:147287"/>
        <dbReference type="ChEBI" id="CHEBI:456216"/>
        <dbReference type="EC" id="6.3.3.1"/>
    </reaction>
</comment>
<name>A0A953HXG1_9BACT</name>
<keyword evidence="15" id="KW-1185">Reference proteome</keyword>
<keyword evidence="6" id="KW-0547">Nucleotide-binding</keyword>
<dbReference type="GO" id="GO:0005829">
    <property type="term" value="C:cytosol"/>
    <property type="evidence" value="ECO:0007669"/>
    <property type="project" value="TreeGrafter"/>
</dbReference>
<evidence type="ECO:0000256" key="2">
    <source>
        <dbReference type="ARBA" id="ARBA00010280"/>
    </source>
</evidence>
<reference evidence="14" key="1">
    <citation type="submission" date="2021-06" db="EMBL/GenBank/DDBJ databases">
        <title>44 bacteria genomes isolated from Dapeng, Shenzhen.</title>
        <authorList>
            <person name="Zheng W."/>
            <person name="Yu S."/>
            <person name="Huang Y."/>
        </authorList>
    </citation>
    <scope>NUCLEOTIDE SEQUENCE</scope>
    <source>
        <strain evidence="14">DP5N28-2</strain>
    </source>
</reference>
<evidence type="ECO:0000256" key="6">
    <source>
        <dbReference type="ARBA" id="ARBA00022741"/>
    </source>
</evidence>
<dbReference type="Proteomes" id="UP000753961">
    <property type="component" value="Unassembled WGS sequence"/>
</dbReference>
<dbReference type="Gene3D" id="3.30.1330.10">
    <property type="entry name" value="PurM-like, N-terminal domain"/>
    <property type="match status" value="1"/>
</dbReference>
<evidence type="ECO:0000256" key="4">
    <source>
        <dbReference type="ARBA" id="ARBA00020367"/>
    </source>
</evidence>
<evidence type="ECO:0000256" key="1">
    <source>
        <dbReference type="ARBA" id="ARBA00004686"/>
    </source>
</evidence>
<comment type="similarity">
    <text evidence="2">Belongs to the AIR synthase family.</text>
</comment>
<dbReference type="EC" id="6.3.3.1" evidence="3"/>
<sequence>MGDSLKYEKRGVSASKAEVHEAIKHLDKGLYPNAFCKILPDYLVGDDRYCNIMHSDTAGTKTSLAYLKYKETGDASVWRGIAQDALVMNIDDMACVGALDNIVVSSTIGRNKSLIPGEVIREIIDFFEEFTDQLKPYNIGIHLAGGETADVGDIVRTIDVGYTTFARMKRENVIVNHIKPGDVIVGFASYGHATYENAYNGGLGSNGLTSARHDILDAYYGEKYPESRDPNVDSQYQYVGSKRLDDVVQIDGKEYLIGDIMLSPTRTYAPLIKAIVDELPIHVNGMIHCTGGGQSKVLHFADQVQIVKNNLLPLPPVFQLIENESGLPRKEMYQIFNMGHRLEIYTDEASARRMIEIAEDFHIDAQVIGHVEKAQGPSRVTVTDDQGTYHLLG</sequence>
<dbReference type="InterPro" id="IPR004733">
    <property type="entry name" value="PurM_cligase"/>
</dbReference>
<dbReference type="SUPFAM" id="SSF55326">
    <property type="entry name" value="PurM N-terminal domain-like"/>
    <property type="match status" value="1"/>
</dbReference>
<protein>
    <recommendedName>
        <fullName evidence="4">Phosphoribosylformylglycinamidine cyclo-ligase</fullName>
        <ecNumber evidence="3">6.3.3.1</ecNumber>
    </recommendedName>
    <alternativeName>
        <fullName evidence="9">AIR synthase</fullName>
    </alternativeName>
    <alternativeName>
        <fullName evidence="10">AIRS</fullName>
    </alternativeName>
    <alternativeName>
        <fullName evidence="8">Phosphoribosyl-aminoimidazole synthetase</fullName>
    </alternativeName>
</protein>
<dbReference type="GO" id="GO:0005524">
    <property type="term" value="F:ATP binding"/>
    <property type="evidence" value="ECO:0007669"/>
    <property type="project" value="UniProtKB-KW"/>
</dbReference>
<feature type="domain" description="PurM-like N-terminal" evidence="12">
    <location>
        <begin position="48"/>
        <end position="165"/>
    </location>
</feature>
<dbReference type="PANTHER" id="PTHR10520">
    <property type="entry name" value="TRIFUNCTIONAL PURINE BIOSYNTHETIC PROTEIN ADENOSINE-3-RELATED"/>
    <property type="match status" value="1"/>
</dbReference>
<comment type="caution">
    <text evidence="14">The sequence shown here is derived from an EMBL/GenBank/DDBJ whole genome shotgun (WGS) entry which is preliminary data.</text>
</comment>
<dbReference type="InterPro" id="IPR036676">
    <property type="entry name" value="PurM-like_C_sf"/>
</dbReference>
<dbReference type="InterPro" id="IPR016188">
    <property type="entry name" value="PurM-like_N"/>
</dbReference>
<evidence type="ECO:0000259" key="13">
    <source>
        <dbReference type="Pfam" id="PF02769"/>
    </source>
</evidence>
<dbReference type="GO" id="GO:0004637">
    <property type="term" value="F:phosphoribosylamine-glycine ligase activity"/>
    <property type="evidence" value="ECO:0007669"/>
    <property type="project" value="TreeGrafter"/>
</dbReference>
<evidence type="ECO:0000256" key="7">
    <source>
        <dbReference type="ARBA" id="ARBA00022840"/>
    </source>
</evidence>
<dbReference type="GO" id="GO:0046084">
    <property type="term" value="P:adenine biosynthetic process"/>
    <property type="evidence" value="ECO:0007669"/>
    <property type="project" value="TreeGrafter"/>
</dbReference>
<keyword evidence="7" id="KW-0067">ATP-binding</keyword>
<dbReference type="RefSeq" id="WP_222581533.1">
    <property type="nucleotide sequence ID" value="NZ_JAHVHU010000021.1"/>
</dbReference>
<dbReference type="InterPro" id="IPR036921">
    <property type="entry name" value="PurM-like_N_sf"/>
</dbReference>
<evidence type="ECO:0000313" key="15">
    <source>
        <dbReference type="Proteomes" id="UP000753961"/>
    </source>
</evidence>
<dbReference type="AlphaFoldDB" id="A0A953HXG1"/>
<dbReference type="SUPFAM" id="SSF56042">
    <property type="entry name" value="PurM C-terminal domain-like"/>
    <property type="match status" value="1"/>
</dbReference>
<evidence type="ECO:0000256" key="11">
    <source>
        <dbReference type="ARBA" id="ARBA00049057"/>
    </source>
</evidence>